<dbReference type="KEGG" id="falb:HYN59_17185"/>
<gene>
    <name evidence="1" type="ORF">HYN59_17185</name>
</gene>
<proteinExistence type="predicted"/>
<dbReference type="RefSeq" id="WP_108779456.1">
    <property type="nucleotide sequence ID" value="NZ_CP029186.1"/>
</dbReference>
<dbReference type="InterPro" id="IPR016181">
    <property type="entry name" value="Acyl_CoA_acyltransferase"/>
</dbReference>
<evidence type="ECO:0000313" key="2">
    <source>
        <dbReference type="Proteomes" id="UP000244929"/>
    </source>
</evidence>
<dbReference type="Gene3D" id="3.40.630.30">
    <property type="match status" value="1"/>
</dbReference>
<dbReference type="SUPFAM" id="SSF55729">
    <property type="entry name" value="Acyl-CoA N-acyltransferases (Nat)"/>
    <property type="match status" value="1"/>
</dbReference>
<sequence length="312" mass="36283">MYSIKKYDASHYSQWNDFIEKSKNGTFLFHRDFMEYHSDRFEDFSLLAFDGNKLVAVFPANKAGEEVHSHQGLTYGGLILADSIGVNYIEHIFDAITAYLKNSQINTITIKQVISIYHKKPANEMNYLLFKKGATLCRRDMNLAINYSESLSVSKSKMKNFRKLALLGFEIKKDNDFELFWDSVLIPRLEEKYSARPVHTKKEIAMLHNRFPSNIVQYNIYYDGEILAGITLFDFGDVVKSQYGATTAKGEEMRALDYLFITLIFEYKEKRRYFDMGTVNENQGKTYNKGLLKQKEELGCSVYNHDYYSLVL</sequence>
<dbReference type="Proteomes" id="UP000244929">
    <property type="component" value="Chromosome"/>
</dbReference>
<reference evidence="1 2" key="1">
    <citation type="submission" date="2018-04" db="EMBL/GenBank/DDBJ databases">
        <title>Genome sequencing of Flavobacterium sp. HYN0059.</title>
        <authorList>
            <person name="Yi H."/>
            <person name="Baek C."/>
        </authorList>
    </citation>
    <scope>NUCLEOTIDE SEQUENCE [LARGE SCALE GENOMIC DNA]</scope>
    <source>
        <strain evidence="1 2">HYN0059</strain>
    </source>
</reference>
<dbReference type="EMBL" id="CP029186">
    <property type="protein sequence ID" value="AWH86734.1"/>
    <property type="molecule type" value="Genomic_DNA"/>
</dbReference>
<dbReference type="OrthoDB" id="9808687at2"/>
<protein>
    <submittedName>
        <fullName evidence="1">FemAB family protein</fullName>
    </submittedName>
</protein>
<accession>A0A2S1R265</accession>
<organism evidence="1 2">
    <name type="scientific">Flavobacterium album</name>
    <dbReference type="NCBI Taxonomy" id="2175091"/>
    <lineage>
        <taxon>Bacteria</taxon>
        <taxon>Pseudomonadati</taxon>
        <taxon>Bacteroidota</taxon>
        <taxon>Flavobacteriia</taxon>
        <taxon>Flavobacteriales</taxon>
        <taxon>Flavobacteriaceae</taxon>
        <taxon>Flavobacterium</taxon>
    </lineage>
</organism>
<keyword evidence="2" id="KW-1185">Reference proteome</keyword>
<evidence type="ECO:0000313" key="1">
    <source>
        <dbReference type="EMBL" id="AWH86734.1"/>
    </source>
</evidence>
<dbReference type="AlphaFoldDB" id="A0A2S1R265"/>
<name>A0A2S1R265_9FLAO</name>